<keyword evidence="5" id="KW-0547">Nucleotide-binding</keyword>
<keyword evidence="7" id="KW-0067">ATP-binding</keyword>
<dbReference type="EMBL" id="MPOG01000008">
    <property type="protein sequence ID" value="OOH96161.1"/>
    <property type="molecule type" value="Genomic_DNA"/>
</dbReference>
<feature type="transmembrane region" description="Helical" evidence="10">
    <location>
        <begin position="333"/>
        <end position="355"/>
    </location>
</feature>
<keyword evidence="3" id="KW-0597">Phosphoprotein</keyword>
<sequence>MNPQLYASSGPDTLAITGKAVYPVNNYLHWIETKDRLSADEAYQLLKNAKGQLLAPQSSINSGFDDYYYWLSFNLKNTSASEKSVFYKFNYPFLNNIEVYKRTDSGFEKLFKTGADSGFNTRIYPYHDFVFPIRLRTGESGSFLIMAERKGERFSTTPELISDKLFKEKEQQLYIIIGIIAGMMLFNIIINLFLGVSLGDKIHYLYAAYVMSALLWVLSSVGADYQFLFPDYPAVFGISQFVAGGITMVLMAQLAIVFLELRNSNTKSYYYLNLCKWVLLFALIFRIGFYILFPKQEWANKIIGNVYLAAITGIAVSIIWAAAVRIQQGFKPAWFYLAAISFLAVSIFKTSYVILTTNDLSVLVSPPTIIQIGLIIESLTIFAGIIYKYAILKKEKKELAIRLADQKLEMTQNVVAAQEEERKRLAQDLHDDLGATLSTLLLHITNQHDFSHEHYDKRSVEITQKALADLRSISHDLLPKDFSNIHLFQALKNRIAELNNIESTRFWLSTDGDDKQLIEIQELTIYRIVNELMNNTIKHAKASQANIDIIVAEENITLIYEDNGIGFSERGDEKGIGIRNIHSRVAFLEGEVNTDYNRQGTTVIIVIPLKKYKTDE</sequence>
<keyword evidence="10" id="KW-1133">Transmembrane helix</keyword>
<keyword evidence="8" id="KW-0902">Two-component regulatory system</keyword>
<dbReference type="STRING" id="238.BBD35_14755"/>
<dbReference type="InterPro" id="IPR036890">
    <property type="entry name" value="HATPase_C_sf"/>
</dbReference>
<feature type="transmembrane region" description="Helical" evidence="10">
    <location>
        <begin position="173"/>
        <end position="194"/>
    </location>
</feature>
<dbReference type="EC" id="2.7.13.3" evidence="2"/>
<organism evidence="12 13">
    <name type="scientific">Elizabethkingia meningoseptica</name>
    <name type="common">Chryseobacterium meningosepticum</name>
    <dbReference type="NCBI Taxonomy" id="238"/>
    <lineage>
        <taxon>Bacteria</taxon>
        <taxon>Pseudomonadati</taxon>
        <taxon>Bacteroidota</taxon>
        <taxon>Flavobacteriia</taxon>
        <taxon>Flavobacteriales</taxon>
        <taxon>Weeksellaceae</taxon>
        <taxon>Elizabethkingia</taxon>
    </lineage>
</organism>
<name>A0A1V3U0Y4_ELIME</name>
<dbReference type="PANTHER" id="PTHR24421:SF10">
    <property type="entry name" value="NITRATE_NITRITE SENSOR PROTEIN NARQ"/>
    <property type="match status" value="1"/>
</dbReference>
<feature type="coiled-coil region" evidence="9">
    <location>
        <begin position="389"/>
        <end position="428"/>
    </location>
</feature>
<feature type="transmembrane region" description="Helical" evidence="10">
    <location>
        <begin position="271"/>
        <end position="293"/>
    </location>
</feature>
<evidence type="ECO:0000256" key="8">
    <source>
        <dbReference type="ARBA" id="ARBA00023012"/>
    </source>
</evidence>
<dbReference type="GO" id="GO:0005524">
    <property type="term" value="F:ATP binding"/>
    <property type="evidence" value="ECO:0007669"/>
    <property type="project" value="UniProtKB-KW"/>
</dbReference>
<dbReference type="InterPro" id="IPR011623">
    <property type="entry name" value="7TMR_DISM_rcpt_extracell_dom1"/>
</dbReference>
<evidence type="ECO:0000313" key="13">
    <source>
        <dbReference type="Proteomes" id="UP000188947"/>
    </source>
</evidence>
<dbReference type="Pfam" id="PF02518">
    <property type="entry name" value="HATPase_c"/>
    <property type="match status" value="1"/>
</dbReference>
<evidence type="ECO:0000256" key="5">
    <source>
        <dbReference type="ARBA" id="ARBA00022741"/>
    </source>
</evidence>
<evidence type="ECO:0000313" key="12">
    <source>
        <dbReference type="EMBL" id="OOH96161.1"/>
    </source>
</evidence>
<dbReference type="GO" id="GO:0016020">
    <property type="term" value="C:membrane"/>
    <property type="evidence" value="ECO:0007669"/>
    <property type="project" value="InterPro"/>
</dbReference>
<dbReference type="GO" id="GO:0046983">
    <property type="term" value="F:protein dimerization activity"/>
    <property type="evidence" value="ECO:0007669"/>
    <property type="project" value="InterPro"/>
</dbReference>
<feature type="domain" description="Histidine kinase" evidence="11">
    <location>
        <begin position="424"/>
        <end position="611"/>
    </location>
</feature>
<proteinExistence type="predicted"/>
<dbReference type="Gene3D" id="1.20.5.1930">
    <property type="match status" value="1"/>
</dbReference>
<evidence type="ECO:0000256" key="4">
    <source>
        <dbReference type="ARBA" id="ARBA00022679"/>
    </source>
</evidence>
<evidence type="ECO:0000256" key="7">
    <source>
        <dbReference type="ARBA" id="ARBA00022840"/>
    </source>
</evidence>
<dbReference type="Pfam" id="PF07695">
    <property type="entry name" value="7TMR-DISM_7TM"/>
    <property type="match status" value="1"/>
</dbReference>
<evidence type="ECO:0000256" key="1">
    <source>
        <dbReference type="ARBA" id="ARBA00000085"/>
    </source>
</evidence>
<keyword evidence="13" id="KW-1185">Reference proteome</keyword>
<dbReference type="InterPro" id="IPR011622">
    <property type="entry name" value="7TMR_DISM_rcpt_extracell_dom2"/>
</dbReference>
<dbReference type="CDD" id="cd16917">
    <property type="entry name" value="HATPase_UhpB-NarQ-NarX-like"/>
    <property type="match status" value="1"/>
</dbReference>
<dbReference type="Proteomes" id="UP000188947">
    <property type="component" value="Unassembled WGS sequence"/>
</dbReference>
<dbReference type="PANTHER" id="PTHR24421">
    <property type="entry name" value="NITRATE/NITRITE SENSOR PROTEIN NARX-RELATED"/>
    <property type="match status" value="1"/>
</dbReference>
<protein>
    <recommendedName>
        <fullName evidence="2">histidine kinase</fullName>
        <ecNumber evidence="2">2.7.13.3</ecNumber>
    </recommendedName>
</protein>
<dbReference type="InterPro" id="IPR050482">
    <property type="entry name" value="Sensor_HK_TwoCompSys"/>
</dbReference>
<evidence type="ECO:0000259" key="11">
    <source>
        <dbReference type="PROSITE" id="PS50109"/>
    </source>
</evidence>
<dbReference type="GO" id="GO:0000155">
    <property type="term" value="F:phosphorelay sensor kinase activity"/>
    <property type="evidence" value="ECO:0007669"/>
    <property type="project" value="InterPro"/>
</dbReference>
<feature type="transmembrane region" description="Helical" evidence="10">
    <location>
        <begin position="206"/>
        <end position="228"/>
    </location>
</feature>
<dbReference type="InterPro" id="IPR011712">
    <property type="entry name" value="Sig_transdc_His_kin_sub3_dim/P"/>
</dbReference>
<comment type="caution">
    <text evidence="12">The sequence shown here is derived from an EMBL/GenBank/DDBJ whole genome shotgun (WGS) entry which is preliminary data.</text>
</comment>
<evidence type="ECO:0000256" key="3">
    <source>
        <dbReference type="ARBA" id="ARBA00022553"/>
    </source>
</evidence>
<reference evidence="12 13" key="1">
    <citation type="submission" date="2016-11" db="EMBL/GenBank/DDBJ databases">
        <title>Genome sequence and comparative genomic analysis of clinical strain Elizabethkingia meningoseptica 61421 PRCM.</title>
        <authorList>
            <person name="Wang M."/>
            <person name="Hu S."/>
            <person name="Cao L."/>
            <person name="Jiang T."/>
            <person name="Zhou Y."/>
            <person name="Ming D."/>
        </authorList>
    </citation>
    <scope>NUCLEOTIDE SEQUENCE [LARGE SCALE GENOMIC DNA]</scope>
    <source>
        <strain evidence="12 13">61421 PRCM</strain>
    </source>
</reference>
<keyword evidence="6 12" id="KW-0418">Kinase</keyword>
<dbReference type="Gene3D" id="3.30.565.10">
    <property type="entry name" value="Histidine kinase-like ATPase, C-terminal domain"/>
    <property type="match status" value="1"/>
</dbReference>
<dbReference type="OrthoDB" id="9778366at2"/>
<dbReference type="PROSITE" id="PS50109">
    <property type="entry name" value="HIS_KIN"/>
    <property type="match status" value="1"/>
</dbReference>
<feature type="transmembrane region" description="Helical" evidence="10">
    <location>
        <begin position="367"/>
        <end position="387"/>
    </location>
</feature>
<accession>A0A1V3U0Y4</accession>
<keyword evidence="10" id="KW-0812">Transmembrane</keyword>
<keyword evidence="4" id="KW-0808">Transferase</keyword>
<feature type="transmembrane region" description="Helical" evidence="10">
    <location>
        <begin position="305"/>
        <end position="326"/>
    </location>
</feature>
<evidence type="ECO:0000256" key="9">
    <source>
        <dbReference type="SAM" id="Coils"/>
    </source>
</evidence>
<dbReference type="AlphaFoldDB" id="A0A1V3U0Y4"/>
<evidence type="ECO:0000256" key="2">
    <source>
        <dbReference type="ARBA" id="ARBA00012438"/>
    </source>
</evidence>
<dbReference type="InterPro" id="IPR005467">
    <property type="entry name" value="His_kinase_dom"/>
</dbReference>
<dbReference type="Pfam" id="PF07696">
    <property type="entry name" value="7TMR-DISMED2"/>
    <property type="match status" value="1"/>
</dbReference>
<dbReference type="Gene3D" id="2.60.40.2380">
    <property type="match status" value="1"/>
</dbReference>
<evidence type="ECO:0000256" key="10">
    <source>
        <dbReference type="SAM" id="Phobius"/>
    </source>
</evidence>
<dbReference type="SMART" id="SM00387">
    <property type="entry name" value="HATPase_c"/>
    <property type="match status" value="1"/>
</dbReference>
<comment type="catalytic activity">
    <reaction evidence="1">
        <text>ATP + protein L-histidine = ADP + protein N-phospho-L-histidine.</text>
        <dbReference type="EC" id="2.7.13.3"/>
    </reaction>
</comment>
<gene>
    <name evidence="12" type="ORF">BMF97_07355</name>
</gene>
<dbReference type="eggNOG" id="COG4585">
    <property type="taxonomic scope" value="Bacteria"/>
</dbReference>
<keyword evidence="9" id="KW-0175">Coiled coil</keyword>
<keyword evidence="10" id="KW-0472">Membrane</keyword>
<dbReference type="SUPFAM" id="SSF55874">
    <property type="entry name" value="ATPase domain of HSP90 chaperone/DNA topoisomerase II/histidine kinase"/>
    <property type="match status" value="1"/>
</dbReference>
<feature type="transmembrane region" description="Helical" evidence="10">
    <location>
        <begin position="234"/>
        <end position="259"/>
    </location>
</feature>
<dbReference type="InterPro" id="IPR003594">
    <property type="entry name" value="HATPase_dom"/>
</dbReference>
<dbReference type="Pfam" id="PF07730">
    <property type="entry name" value="HisKA_3"/>
    <property type="match status" value="1"/>
</dbReference>
<evidence type="ECO:0000256" key="6">
    <source>
        <dbReference type="ARBA" id="ARBA00022777"/>
    </source>
</evidence>